<comment type="similarity">
    <text evidence="2">Belongs to the Nudix hydrolase family.</text>
</comment>
<dbReference type="EMBL" id="FOMR01000003">
    <property type="protein sequence ID" value="SFD68314.1"/>
    <property type="molecule type" value="Genomic_DNA"/>
</dbReference>
<accession>A0A1I1UCA2</accession>
<dbReference type="STRING" id="640948.SAMN05216238_103137"/>
<dbReference type="Proteomes" id="UP000199474">
    <property type="component" value="Unassembled WGS sequence"/>
</dbReference>
<dbReference type="GO" id="GO:0044716">
    <property type="term" value="F:8-oxo-GDP phosphatase activity"/>
    <property type="evidence" value="ECO:0007669"/>
    <property type="project" value="TreeGrafter"/>
</dbReference>
<keyword evidence="9" id="KW-0234">DNA repair</keyword>
<evidence type="ECO:0000256" key="4">
    <source>
        <dbReference type="ARBA" id="ARBA00022705"/>
    </source>
</evidence>
<dbReference type="RefSeq" id="WP_090082523.1">
    <property type="nucleotide sequence ID" value="NZ_FOMR01000003.1"/>
</dbReference>
<evidence type="ECO:0000313" key="13">
    <source>
        <dbReference type="EMBL" id="SFD68314.1"/>
    </source>
</evidence>
<dbReference type="GO" id="GO:0044715">
    <property type="term" value="F:8-oxo-dGDP phosphatase activity"/>
    <property type="evidence" value="ECO:0007669"/>
    <property type="project" value="TreeGrafter"/>
</dbReference>
<evidence type="ECO:0000256" key="1">
    <source>
        <dbReference type="ARBA" id="ARBA00001946"/>
    </source>
</evidence>
<dbReference type="GO" id="GO:0046872">
    <property type="term" value="F:metal ion binding"/>
    <property type="evidence" value="ECO:0007669"/>
    <property type="project" value="UniProtKB-KW"/>
</dbReference>
<dbReference type="CDD" id="cd03425">
    <property type="entry name" value="NUDIX_MutT_NudA_like"/>
    <property type="match status" value="1"/>
</dbReference>
<dbReference type="Pfam" id="PF00293">
    <property type="entry name" value="NUDIX"/>
    <property type="match status" value="1"/>
</dbReference>
<comment type="cofactor">
    <cofactor evidence="1">
        <name>Mg(2+)</name>
        <dbReference type="ChEBI" id="CHEBI:18420"/>
    </cofactor>
</comment>
<keyword evidence="3" id="KW-0515">Mutator protein</keyword>
<gene>
    <name evidence="13" type="ORF">SAMN05216238_103137</name>
</gene>
<dbReference type="SUPFAM" id="SSF55811">
    <property type="entry name" value="Nudix"/>
    <property type="match status" value="1"/>
</dbReference>
<organism evidence="13 14">
    <name type="scientific">Lentibacillus persicus</name>
    <dbReference type="NCBI Taxonomy" id="640948"/>
    <lineage>
        <taxon>Bacteria</taxon>
        <taxon>Bacillati</taxon>
        <taxon>Bacillota</taxon>
        <taxon>Bacilli</taxon>
        <taxon>Bacillales</taxon>
        <taxon>Bacillaceae</taxon>
        <taxon>Lentibacillus</taxon>
    </lineage>
</organism>
<dbReference type="PANTHER" id="PTHR47707">
    <property type="entry name" value="8-OXO-DGTP DIPHOSPHATASE"/>
    <property type="match status" value="1"/>
</dbReference>
<sequence>MKKDIHVVGAVIIANNQVLYAERGPSMELPYFCEFPGGKIEHGETPEAALKREIDEELCCQIEVGEQIEHTVYEYDFGVVHLTTYFCELLQGSPVNTEHHAFGWVSQTELSDLKWAPADIPTVEKIESLDLIN</sequence>
<evidence type="ECO:0000259" key="12">
    <source>
        <dbReference type="PROSITE" id="PS51462"/>
    </source>
</evidence>
<keyword evidence="6" id="KW-0227">DNA damage</keyword>
<dbReference type="PANTHER" id="PTHR47707:SF1">
    <property type="entry name" value="NUDIX HYDROLASE FAMILY PROTEIN"/>
    <property type="match status" value="1"/>
</dbReference>
<keyword evidence="14" id="KW-1185">Reference proteome</keyword>
<proteinExistence type="inferred from homology"/>
<keyword evidence="4" id="KW-0235">DNA replication</keyword>
<evidence type="ECO:0000256" key="9">
    <source>
        <dbReference type="ARBA" id="ARBA00023204"/>
    </source>
</evidence>
<dbReference type="InterPro" id="IPR047127">
    <property type="entry name" value="MutT-like"/>
</dbReference>
<evidence type="ECO:0000256" key="10">
    <source>
        <dbReference type="ARBA" id="ARBA00035861"/>
    </source>
</evidence>
<keyword evidence="7" id="KW-0378">Hydrolase</keyword>
<dbReference type="EC" id="3.6.1.55" evidence="11"/>
<evidence type="ECO:0000256" key="2">
    <source>
        <dbReference type="ARBA" id="ARBA00005582"/>
    </source>
</evidence>
<dbReference type="GO" id="GO:0006260">
    <property type="term" value="P:DNA replication"/>
    <property type="evidence" value="ECO:0007669"/>
    <property type="project" value="UniProtKB-KW"/>
</dbReference>
<dbReference type="AlphaFoldDB" id="A0A1I1UCA2"/>
<feature type="domain" description="Nudix hydrolase" evidence="12">
    <location>
        <begin position="3"/>
        <end position="127"/>
    </location>
</feature>
<reference evidence="14" key="1">
    <citation type="submission" date="2016-10" db="EMBL/GenBank/DDBJ databases">
        <authorList>
            <person name="Varghese N."/>
            <person name="Submissions S."/>
        </authorList>
    </citation>
    <scope>NUCLEOTIDE SEQUENCE [LARGE SCALE GENOMIC DNA]</scope>
    <source>
        <strain evidence="14">DSM 22530</strain>
    </source>
</reference>
<keyword evidence="8" id="KW-0460">Magnesium</keyword>
<dbReference type="GO" id="GO:0006281">
    <property type="term" value="P:DNA repair"/>
    <property type="evidence" value="ECO:0007669"/>
    <property type="project" value="UniProtKB-KW"/>
</dbReference>
<evidence type="ECO:0000313" key="14">
    <source>
        <dbReference type="Proteomes" id="UP000199474"/>
    </source>
</evidence>
<evidence type="ECO:0000256" key="6">
    <source>
        <dbReference type="ARBA" id="ARBA00022763"/>
    </source>
</evidence>
<dbReference type="OrthoDB" id="9810648at2"/>
<evidence type="ECO:0000256" key="5">
    <source>
        <dbReference type="ARBA" id="ARBA00022723"/>
    </source>
</evidence>
<evidence type="ECO:0000256" key="8">
    <source>
        <dbReference type="ARBA" id="ARBA00022842"/>
    </source>
</evidence>
<keyword evidence="5" id="KW-0479">Metal-binding</keyword>
<protein>
    <recommendedName>
        <fullName evidence="11">8-oxo-dGTP diphosphatase</fullName>
        <ecNumber evidence="11">3.6.1.55</ecNumber>
    </recommendedName>
</protein>
<dbReference type="InterPro" id="IPR000086">
    <property type="entry name" value="NUDIX_hydrolase_dom"/>
</dbReference>
<name>A0A1I1UCA2_9BACI</name>
<dbReference type="GO" id="GO:0008413">
    <property type="term" value="F:8-oxo-7,8-dihydroguanosine triphosphate pyrophosphatase activity"/>
    <property type="evidence" value="ECO:0007669"/>
    <property type="project" value="TreeGrafter"/>
</dbReference>
<evidence type="ECO:0000256" key="7">
    <source>
        <dbReference type="ARBA" id="ARBA00022801"/>
    </source>
</evidence>
<dbReference type="Gene3D" id="3.90.79.10">
    <property type="entry name" value="Nucleoside Triphosphate Pyrophosphohydrolase"/>
    <property type="match status" value="1"/>
</dbReference>
<comment type="catalytic activity">
    <reaction evidence="10">
        <text>8-oxo-dGTP + H2O = 8-oxo-dGMP + diphosphate + H(+)</text>
        <dbReference type="Rhea" id="RHEA:31575"/>
        <dbReference type="ChEBI" id="CHEBI:15377"/>
        <dbReference type="ChEBI" id="CHEBI:15378"/>
        <dbReference type="ChEBI" id="CHEBI:33019"/>
        <dbReference type="ChEBI" id="CHEBI:63224"/>
        <dbReference type="ChEBI" id="CHEBI:77896"/>
        <dbReference type="EC" id="3.6.1.55"/>
    </reaction>
</comment>
<dbReference type="PROSITE" id="PS51462">
    <property type="entry name" value="NUDIX"/>
    <property type="match status" value="1"/>
</dbReference>
<dbReference type="GO" id="GO:0035539">
    <property type="term" value="F:8-oxo-7,8-dihydrodeoxyguanosine triphosphate pyrophosphatase activity"/>
    <property type="evidence" value="ECO:0007669"/>
    <property type="project" value="UniProtKB-EC"/>
</dbReference>
<evidence type="ECO:0000256" key="11">
    <source>
        <dbReference type="ARBA" id="ARBA00038905"/>
    </source>
</evidence>
<evidence type="ECO:0000256" key="3">
    <source>
        <dbReference type="ARBA" id="ARBA00022457"/>
    </source>
</evidence>
<dbReference type="InterPro" id="IPR015797">
    <property type="entry name" value="NUDIX_hydrolase-like_dom_sf"/>
</dbReference>